<gene>
    <name evidence="5" type="ORF">CQW29_06245</name>
</gene>
<dbReference type="GO" id="GO:0043565">
    <property type="term" value="F:sequence-specific DNA binding"/>
    <property type="evidence" value="ECO:0007669"/>
    <property type="project" value="InterPro"/>
</dbReference>
<keyword evidence="1" id="KW-0805">Transcription regulation</keyword>
<dbReference type="AlphaFoldDB" id="A0A2S9IF41"/>
<dbReference type="OrthoDB" id="6543860at2"/>
<organism evidence="5 6">
    <name type="scientific">Pantoea coffeiphila</name>
    <dbReference type="NCBI Taxonomy" id="1465635"/>
    <lineage>
        <taxon>Bacteria</taxon>
        <taxon>Pseudomonadati</taxon>
        <taxon>Pseudomonadota</taxon>
        <taxon>Gammaproteobacteria</taxon>
        <taxon>Enterobacterales</taxon>
        <taxon>Erwiniaceae</taxon>
        <taxon>Pantoea</taxon>
    </lineage>
</organism>
<evidence type="ECO:0000256" key="2">
    <source>
        <dbReference type="ARBA" id="ARBA00023125"/>
    </source>
</evidence>
<dbReference type="GO" id="GO:0046677">
    <property type="term" value="P:response to antibiotic"/>
    <property type="evidence" value="ECO:0007669"/>
    <property type="project" value="UniProtKB-KW"/>
</dbReference>
<dbReference type="InterPro" id="IPR018060">
    <property type="entry name" value="HTH_AraC"/>
</dbReference>
<dbReference type="InterPro" id="IPR018062">
    <property type="entry name" value="HTH_AraC-typ_CS"/>
</dbReference>
<evidence type="ECO:0000259" key="4">
    <source>
        <dbReference type="PROSITE" id="PS01124"/>
    </source>
</evidence>
<keyword evidence="2" id="KW-0238">DNA-binding</keyword>
<dbReference type="RefSeq" id="WP_105591850.1">
    <property type="nucleotide sequence ID" value="NZ_PDET01000003.1"/>
</dbReference>
<sequence>MHIISPEREPLTRKEPCSAWGIKSVVQDILPWIEDNLDNERIRVSTVTRKSGYGHSHFQRVFRKQTGYNLAEYIRTRRLIRAAQSLLFTDKDIMQIAFDNGFTSQQTFSRTFRKYLNVPPATFRKRHARRAQQPRNSVIFAWRCLSGAEQRRFTC</sequence>
<dbReference type="PANTHER" id="PTHR47504">
    <property type="entry name" value="RIGHT ORIGIN-BINDING PROTEIN"/>
    <property type="match status" value="1"/>
</dbReference>
<dbReference type="GO" id="GO:0003700">
    <property type="term" value="F:DNA-binding transcription factor activity"/>
    <property type="evidence" value="ECO:0007669"/>
    <property type="project" value="InterPro"/>
</dbReference>
<dbReference type="PROSITE" id="PS00041">
    <property type="entry name" value="HTH_ARAC_FAMILY_1"/>
    <property type="match status" value="1"/>
</dbReference>
<dbReference type="PANTHER" id="PTHR47504:SF4">
    <property type="entry name" value="MULTIPLE ANTIBIOTIC RESISTANCE PROTEIN MARA"/>
    <property type="match status" value="1"/>
</dbReference>
<evidence type="ECO:0000256" key="3">
    <source>
        <dbReference type="ARBA" id="ARBA00023163"/>
    </source>
</evidence>
<proteinExistence type="predicted"/>
<dbReference type="SUPFAM" id="SSF46689">
    <property type="entry name" value="Homeodomain-like"/>
    <property type="match status" value="2"/>
</dbReference>
<dbReference type="SMART" id="SM00342">
    <property type="entry name" value="HTH_ARAC"/>
    <property type="match status" value="1"/>
</dbReference>
<name>A0A2S9IF41_9GAMM</name>
<dbReference type="InterPro" id="IPR009057">
    <property type="entry name" value="Homeodomain-like_sf"/>
</dbReference>
<evidence type="ECO:0000313" key="5">
    <source>
        <dbReference type="EMBL" id="PRD16407.1"/>
    </source>
</evidence>
<keyword evidence="6" id="KW-1185">Reference proteome</keyword>
<evidence type="ECO:0000313" key="6">
    <source>
        <dbReference type="Proteomes" id="UP000239181"/>
    </source>
</evidence>
<accession>A0A2S9IF41</accession>
<dbReference type="Pfam" id="PF12833">
    <property type="entry name" value="HTH_18"/>
    <property type="match status" value="1"/>
</dbReference>
<evidence type="ECO:0000256" key="1">
    <source>
        <dbReference type="ARBA" id="ARBA00023015"/>
    </source>
</evidence>
<dbReference type="EMBL" id="PDET01000003">
    <property type="protein sequence ID" value="PRD16407.1"/>
    <property type="molecule type" value="Genomic_DNA"/>
</dbReference>
<dbReference type="PROSITE" id="PS01124">
    <property type="entry name" value="HTH_ARAC_FAMILY_2"/>
    <property type="match status" value="1"/>
</dbReference>
<dbReference type="Gene3D" id="1.10.10.60">
    <property type="entry name" value="Homeodomain-like"/>
    <property type="match status" value="2"/>
</dbReference>
<protein>
    <recommendedName>
        <fullName evidence="4">HTH araC/xylS-type domain-containing protein</fullName>
    </recommendedName>
</protein>
<reference evidence="5 6" key="1">
    <citation type="submission" date="2017-10" db="EMBL/GenBank/DDBJ databases">
        <title>Draft genome of two endophytic bacteria isolated from 'guarana' Paullinia cupana (Mart.) Ducke.</title>
        <authorList>
            <person name="Siqueira K.A."/>
            <person name="Liotti R.G."/>
            <person name="Mendes T.A."/>
            <person name="Soares M.A."/>
        </authorList>
    </citation>
    <scope>NUCLEOTIDE SEQUENCE [LARGE SCALE GENOMIC DNA]</scope>
    <source>
        <strain evidence="5 6">342</strain>
    </source>
</reference>
<comment type="caution">
    <text evidence="5">The sequence shown here is derived from an EMBL/GenBank/DDBJ whole genome shotgun (WGS) entry which is preliminary data.</text>
</comment>
<dbReference type="Proteomes" id="UP000239181">
    <property type="component" value="Unassembled WGS sequence"/>
</dbReference>
<feature type="domain" description="HTH araC/xylS-type" evidence="4">
    <location>
        <begin position="27"/>
        <end position="126"/>
    </location>
</feature>
<dbReference type="InterPro" id="IPR050959">
    <property type="entry name" value="MarA-like"/>
</dbReference>
<dbReference type="InterPro" id="IPR020449">
    <property type="entry name" value="Tscrpt_reg_AraC-type_HTH"/>
</dbReference>
<dbReference type="PRINTS" id="PR00032">
    <property type="entry name" value="HTHARAC"/>
</dbReference>
<keyword evidence="3" id="KW-0804">Transcription</keyword>